<dbReference type="InterPro" id="IPR050891">
    <property type="entry name" value="TatD-type_Hydrolase"/>
</dbReference>
<dbReference type="OrthoDB" id="6079689at2759"/>
<sequence>MLLARRITTNRLTTAATRRLSTTTTRKTPRPNMLSGFPTAAPAAPSKPLRYADVAVTPIAPEFTGVYRGKQQHPPDFHPSVLDRAAAAGVRKVMLTGMHLADVVPNLALCAARPEQCSLTIGVHPYHAAEPWAEAEAERGEAEGAGGWESNAYLAQLASHVRDALALTPSPLSAFGELGLDWDKLGHVSKELQLRTFRAQLDLFVREGWDLPLFLHCRAAFPDFVREITPFLSQLPRRGLVHSFVGSKAEMETLVGMGFDISVNGFSFATRESLEMVAAVPLERLQIETDAPWGEIKPGAEVAKRYCGNAPPLPLAKKKDKWDAACMVKERNESCAISRVAFVVAGLKGIKVEEVAEAAWRNSVEMFGLERGS</sequence>
<dbReference type="CDD" id="cd01310">
    <property type="entry name" value="TatD_DNAse"/>
    <property type="match status" value="1"/>
</dbReference>
<dbReference type="Pfam" id="PF01026">
    <property type="entry name" value="TatD_DNase"/>
    <property type="match status" value="1"/>
</dbReference>
<evidence type="ECO:0000256" key="1">
    <source>
        <dbReference type="ARBA" id="ARBA00009275"/>
    </source>
</evidence>
<keyword evidence="4" id="KW-0378">Hydrolase</keyword>
<organism evidence="5 6">
    <name type="scientific">Lasiodiplodia theobromae</name>
    <dbReference type="NCBI Taxonomy" id="45133"/>
    <lineage>
        <taxon>Eukaryota</taxon>
        <taxon>Fungi</taxon>
        <taxon>Dikarya</taxon>
        <taxon>Ascomycota</taxon>
        <taxon>Pezizomycotina</taxon>
        <taxon>Dothideomycetes</taxon>
        <taxon>Dothideomycetes incertae sedis</taxon>
        <taxon>Botryosphaeriales</taxon>
        <taxon>Botryosphaeriaceae</taxon>
        <taxon>Lasiodiplodia</taxon>
    </lineage>
</organism>
<evidence type="ECO:0000313" key="5">
    <source>
        <dbReference type="EMBL" id="KAB2569782.1"/>
    </source>
</evidence>
<dbReference type="EMBL" id="VCHE01000168">
    <property type="protein sequence ID" value="KAB2569782.1"/>
    <property type="molecule type" value="Genomic_DNA"/>
</dbReference>
<dbReference type="GO" id="GO:0008296">
    <property type="term" value="F:3'-5'-DNA exonuclease activity"/>
    <property type="evidence" value="ECO:0007669"/>
    <property type="project" value="TreeGrafter"/>
</dbReference>
<dbReference type="AlphaFoldDB" id="A0A5N5CWV7"/>
<accession>A0A5N5CWV7</accession>
<keyword evidence="2" id="KW-0540">Nuclease</keyword>
<evidence type="ECO:0000256" key="4">
    <source>
        <dbReference type="ARBA" id="ARBA00022801"/>
    </source>
</evidence>
<dbReference type="Gene3D" id="3.20.20.140">
    <property type="entry name" value="Metal-dependent hydrolases"/>
    <property type="match status" value="1"/>
</dbReference>
<protein>
    <submittedName>
        <fullName evidence="5">Deoxyribonuclease Tat-D</fullName>
    </submittedName>
</protein>
<dbReference type="Proteomes" id="UP000325902">
    <property type="component" value="Unassembled WGS sequence"/>
</dbReference>
<name>A0A5N5CWV7_9PEZI</name>
<dbReference type="InterPro" id="IPR032466">
    <property type="entry name" value="Metal_Hydrolase"/>
</dbReference>
<proteinExistence type="inferred from homology"/>
<dbReference type="PANTHER" id="PTHR10060">
    <property type="entry name" value="TATD FAMILY DEOXYRIBONUCLEASE"/>
    <property type="match status" value="1"/>
</dbReference>
<evidence type="ECO:0000256" key="2">
    <source>
        <dbReference type="ARBA" id="ARBA00022722"/>
    </source>
</evidence>
<comment type="similarity">
    <text evidence="1">Belongs to the metallo-dependent hydrolases superfamily. TatD-type hydrolase family.</text>
</comment>
<dbReference type="InterPro" id="IPR001130">
    <property type="entry name" value="TatD-like"/>
</dbReference>
<dbReference type="GO" id="GO:0046872">
    <property type="term" value="F:metal ion binding"/>
    <property type="evidence" value="ECO:0007669"/>
    <property type="project" value="UniProtKB-KW"/>
</dbReference>
<evidence type="ECO:0000256" key="3">
    <source>
        <dbReference type="ARBA" id="ARBA00022723"/>
    </source>
</evidence>
<comment type="caution">
    <text evidence="5">The sequence shown here is derived from an EMBL/GenBank/DDBJ whole genome shotgun (WGS) entry which is preliminary data.</text>
</comment>
<dbReference type="GO" id="GO:0005829">
    <property type="term" value="C:cytosol"/>
    <property type="evidence" value="ECO:0007669"/>
    <property type="project" value="TreeGrafter"/>
</dbReference>
<keyword evidence="3" id="KW-0479">Metal-binding</keyword>
<gene>
    <name evidence="5" type="primary">pi038_0</name>
    <name evidence="5" type="ORF">DBV05_g11546</name>
</gene>
<dbReference type="SUPFAM" id="SSF51556">
    <property type="entry name" value="Metallo-dependent hydrolases"/>
    <property type="match status" value="1"/>
</dbReference>
<keyword evidence="6" id="KW-1185">Reference proteome</keyword>
<evidence type="ECO:0000313" key="6">
    <source>
        <dbReference type="Proteomes" id="UP000325902"/>
    </source>
</evidence>
<dbReference type="PANTHER" id="PTHR10060:SF15">
    <property type="entry name" value="DEOXYRIBONUCLEASE TATDN1"/>
    <property type="match status" value="1"/>
</dbReference>
<reference evidence="5 6" key="1">
    <citation type="journal article" date="2019" name="Sci. Rep.">
        <title>A multi-omics analysis of the grapevine pathogen Lasiodiplodia theobromae reveals that temperature affects the expression of virulence- and pathogenicity-related genes.</title>
        <authorList>
            <person name="Felix C."/>
            <person name="Meneses R."/>
            <person name="Goncalves M.F.M."/>
            <person name="Tilleman L."/>
            <person name="Duarte A.S."/>
            <person name="Jorrin-Novo J.V."/>
            <person name="Van de Peer Y."/>
            <person name="Deforce D."/>
            <person name="Van Nieuwerburgh F."/>
            <person name="Esteves A.C."/>
            <person name="Alves A."/>
        </authorList>
    </citation>
    <scope>NUCLEOTIDE SEQUENCE [LARGE SCALE GENOMIC DNA]</scope>
    <source>
        <strain evidence="5 6">LA-SOL3</strain>
    </source>
</reference>